<dbReference type="PANTHER" id="PTHR48081:SF30">
    <property type="entry name" value="ACETYL-HYDROLASE LIPR-RELATED"/>
    <property type="match status" value="1"/>
</dbReference>
<evidence type="ECO:0000256" key="1">
    <source>
        <dbReference type="ARBA" id="ARBA00010515"/>
    </source>
</evidence>
<dbReference type="AlphaFoldDB" id="A0A7I7ZY94"/>
<gene>
    <name evidence="3" type="ORF">C1S79_22190</name>
</gene>
<sequence>MSATDCVTIELPNRVSLSLRVADTLGRRTIRPALDRIVVLADRGPLRGSPAFRIANFAELVTLPLRARRGTRRRAVQLPGFRAEWLWHKSIAGPDDPNGGAILYFHGGAFVAGGLHSHRRLAGRITHAAGVPLLNVDYRQLPAAHLTGTVADALHSYEHLLGLGFAPEKIVFAGDSAGGGITFATALAARERGMPMPGGIVAIAPWADLEPAQRQAHRNDPKDAVLSAFSLSVLARVGFAVGGELDPLWSPANHDFTGLPPVFIQVGSTEVLLADVEQLAQRCREAAVPCTVQIWERAPHVFQALADILPEARTAIADIGRTVRSFVDAGAAPIPTDHSTAA</sequence>
<dbReference type="Proteomes" id="UP000309984">
    <property type="component" value="Unassembled WGS sequence"/>
</dbReference>
<dbReference type="EMBL" id="POTM01000052">
    <property type="protein sequence ID" value="TLH63855.1"/>
    <property type="molecule type" value="Genomic_DNA"/>
</dbReference>
<keyword evidence="2" id="KW-0378">Hydrolase</keyword>
<dbReference type="PROSITE" id="PS01174">
    <property type="entry name" value="LIPASE_GDXG_SER"/>
    <property type="match status" value="1"/>
</dbReference>
<dbReference type="InterPro" id="IPR050300">
    <property type="entry name" value="GDXG_lipolytic_enzyme"/>
</dbReference>
<proteinExistence type="inferred from homology"/>
<dbReference type="InterPro" id="IPR033140">
    <property type="entry name" value="Lipase_GDXG_put_SER_AS"/>
</dbReference>
<dbReference type="RefSeq" id="WP_138250512.1">
    <property type="nucleotide sequence ID" value="NZ_AP022616.1"/>
</dbReference>
<dbReference type="Gene3D" id="3.40.50.1820">
    <property type="entry name" value="alpha/beta hydrolase"/>
    <property type="match status" value="1"/>
</dbReference>
<evidence type="ECO:0000313" key="4">
    <source>
        <dbReference type="Proteomes" id="UP000309984"/>
    </source>
</evidence>
<evidence type="ECO:0000256" key="2">
    <source>
        <dbReference type="ARBA" id="ARBA00022801"/>
    </source>
</evidence>
<keyword evidence="4" id="KW-1185">Reference proteome</keyword>
<evidence type="ECO:0000313" key="3">
    <source>
        <dbReference type="EMBL" id="TLH63855.1"/>
    </source>
</evidence>
<dbReference type="InterPro" id="IPR013094">
    <property type="entry name" value="AB_hydrolase_3"/>
</dbReference>
<dbReference type="InterPro" id="IPR029058">
    <property type="entry name" value="AB_hydrolase_fold"/>
</dbReference>
<reference evidence="3 4" key="1">
    <citation type="submission" date="2018-01" db="EMBL/GenBank/DDBJ databases">
        <title>Comparative genomics of Mycobacterium mucogenicum and Mycobacterium neoaurum clade members emphasizing tRNA and non-coding RNA.</title>
        <authorList>
            <person name="Behra P.R.K."/>
            <person name="Pettersson B.M.F."/>
            <person name="Das S."/>
            <person name="Dasgupta S."/>
            <person name="Kirsebom L.A."/>
        </authorList>
    </citation>
    <scope>NUCLEOTIDE SEQUENCE [LARGE SCALE GENOMIC DNA]</scope>
    <source>
        <strain evidence="3 4">DSM 45104</strain>
    </source>
</reference>
<dbReference type="SUPFAM" id="SSF53474">
    <property type="entry name" value="alpha/beta-Hydrolases"/>
    <property type="match status" value="1"/>
</dbReference>
<comment type="similarity">
    <text evidence="1">Belongs to the 'GDXG' lipolytic enzyme family.</text>
</comment>
<comment type="caution">
    <text evidence="3">The sequence shown here is derived from an EMBL/GenBank/DDBJ whole genome shotgun (WGS) entry which is preliminary data.</text>
</comment>
<protein>
    <submittedName>
        <fullName evidence="3">Esterase</fullName>
    </submittedName>
</protein>
<accession>A0A7I7ZY94</accession>
<dbReference type="GO" id="GO:0004806">
    <property type="term" value="F:triacylglycerol lipase activity"/>
    <property type="evidence" value="ECO:0007669"/>
    <property type="project" value="TreeGrafter"/>
</dbReference>
<name>A0A7I7ZY94_9MYCO</name>
<organism evidence="3 4">
    <name type="scientific">Mycolicibacterium phocaicum</name>
    <dbReference type="NCBI Taxonomy" id="319706"/>
    <lineage>
        <taxon>Bacteria</taxon>
        <taxon>Bacillati</taxon>
        <taxon>Actinomycetota</taxon>
        <taxon>Actinomycetes</taxon>
        <taxon>Mycobacteriales</taxon>
        <taxon>Mycobacteriaceae</taxon>
        <taxon>Mycolicibacterium</taxon>
    </lineage>
</organism>
<dbReference type="Pfam" id="PF07859">
    <property type="entry name" value="Abhydrolase_3"/>
    <property type="match status" value="1"/>
</dbReference>
<dbReference type="PANTHER" id="PTHR48081">
    <property type="entry name" value="AB HYDROLASE SUPERFAMILY PROTEIN C4A8.06C"/>
    <property type="match status" value="1"/>
</dbReference>